<keyword evidence="6 7" id="KW-0804">Transcription</keyword>
<dbReference type="SUPFAM" id="SSF54814">
    <property type="entry name" value="Prokaryotic type KH domain (KH-domain type II)"/>
    <property type="match status" value="2"/>
</dbReference>
<dbReference type="InterPro" id="IPR013735">
    <property type="entry name" value="TF_NusA_N"/>
</dbReference>
<keyword evidence="4 7" id="KW-0694">RNA-binding</keyword>
<dbReference type="Pfam" id="PF26594">
    <property type="entry name" value="KH_NusA_2nd"/>
    <property type="match status" value="1"/>
</dbReference>
<dbReference type="GO" id="GO:0006353">
    <property type="term" value="P:DNA-templated transcription termination"/>
    <property type="evidence" value="ECO:0007669"/>
    <property type="project" value="UniProtKB-UniRule"/>
</dbReference>
<evidence type="ECO:0000256" key="5">
    <source>
        <dbReference type="ARBA" id="ARBA00023015"/>
    </source>
</evidence>
<comment type="function">
    <text evidence="7">Participates in both transcription termination and antitermination.</text>
</comment>
<dbReference type="InterPro" id="IPR036555">
    <property type="entry name" value="NusA_N_sf"/>
</dbReference>
<evidence type="ECO:0000259" key="8">
    <source>
        <dbReference type="Pfam" id="PF08529"/>
    </source>
</evidence>
<dbReference type="CDD" id="cd02134">
    <property type="entry name" value="KH-II_NusA_rpt1"/>
    <property type="match status" value="1"/>
</dbReference>
<dbReference type="RefSeq" id="WP_108113228.1">
    <property type="nucleotide sequence ID" value="NZ_QBKT01000001.1"/>
</dbReference>
<evidence type="ECO:0000256" key="7">
    <source>
        <dbReference type="HAMAP-Rule" id="MF_00945"/>
    </source>
</evidence>
<comment type="subcellular location">
    <subcellularLocation>
        <location evidence="7">Cytoplasm</location>
    </subcellularLocation>
</comment>
<dbReference type="InterPro" id="IPR025249">
    <property type="entry name" value="TF_NusA_KH_1st"/>
</dbReference>
<feature type="domain" description="Transcription factor NusA first KH" evidence="9">
    <location>
        <begin position="202"/>
        <end position="279"/>
    </location>
</feature>
<dbReference type="FunFam" id="3.30.300.20:FF:000002">
    <property type="entry name" value="Transcription termination/antitermination protein NusA"/>
    <property type="match status" value="1"/>
</dbReference>
<dbReference type="EMBL" id="QBKT01000001">
    <property type="protein sequence ID" value="PTX63861.1"/>
    <property type="molecule type" value="Genomic_DNA"/>
</dbReference>
<evidence type="ECO:0000313" key="11">
    <source>
        <dbReference type="EMBL" id="PTX63861.1"/>
    </source>
</evidence>
<accession>A0A2T6C6A5</accession>
<dbReference type="GO" id="GO:0031564">
    <property type="term" value="P:transcription antitermination"/>
    <property type="evidence" value="ECO:0007669"/>
    <property type="project" value="UniProtKB-UniRule"/>
</dbReference>
<reference evidence="11 12" key="1">
    <citation type="submission" date="2018-04" db="EMBL/GenBank/DDBJ databases">
        <title>Genomic Encyclopedia of Archaeal and Bacterial Type Strains, Phase II (KMG-II): from individual species to whole genera.</title>
        <authorList>
            <person name="Goeker M."/>
        </authorList>
    </citation>
    <scope>NUCLEOTIDE SEQUENCE [LARGE SCALE GENOMIC DNA]</scope>
    <source>
        <strain evidence="11 12">DSM 25731</strain>
    </source>
</reference>
<dbReference type="PROSITE" id="PS50084">
    <property type="entry name" value="KH_TYPE_1"/>
    <property type="match status" value="1"/>
</dbReference>
<proteinExistence type="inferred from homology"/>
<organism evidence="11 12">
    <name type="scientific">Kordia periserrulae</name>
    <dbReference type="NCBI Taxonomy" id="701523"/>
    <lineage>
        <taxon>Bacteria</taxon>
        <taxon>Pseudomonadati</taxon>
        <taxon>Bacteroidota</taxon>
        <taxon>Flavobacteriia</taxon>
        <taxon>Flavobacteriales</taxon>
        <taxon>Flavobacteriaceae</taxon>
        <taxon>Kordia</taxon>
    </lineage>
</organism>
<comment type="similarity">
    <text evidence="7">Belongs to the NusA family.</text>
</comment>
<dbReference type="Gene3D" id="3.30.1480.10">
    <property type="entry name" value="NusA, N-terminal domain"/>
    <property type="match status" value="1"/>
</dbReference>
<evidence type="ECO:0000259" key="10">
    <source>
        <dbReference type="Pfam" id="PF26594"/>
    </source>
</evidence>
<dbReference type="PANTHER" id="PTHR22648:SF0">
    <property type="entry name" value="TRANSCRIPTION TERMINATION_ANTITERMINATION PROTEIN NUSA"/>
    <property type="match status" value="1"/>
</dbReference>
<dbReference type="InterPro" id="IPR058582">
    <property type="entry name" value="KH_NusA_2nd"/>
</dbReference>
<dbReference type="OrthoDB" id="9807233at2"/>
<dbReference type="InterPro" id="IPR009019">
    <property type="entry name" value="KH_sf_prok-type"/>
</dbReference>
<protein>
    <recommendedName>
        <fullName evidence="7">Transcription termination/antitermination protein NusA</fullName>
    </recommendedName>
</protein>
<dbReference type="InterPro" id="IPR010213">
    <property type="entry name" value="TF_NusA"/>
</dbReference>
<keyword evidence="1 7" id="KW-0806">Transcription termination</keyword>
<dbReference type="HAMAP" id="MF_00945_B">
    <property type="entry name" value="NusA_B"/>
    <property type="match status" value="1"/>
</dbReference>
<keyword evidence="5 7" id="KW-0805">Transcription regulation</keyword>
<evidence type="ECO:0000256" key="1">
    <source>
        <dbReference type="ARBA" id="ARBA00022472"/>
    </source>
</evidence>
<dbReference type="PANTHER" id="PTHR22648">
    <property type="entry name" value="TRANSCRIPTION TERMINATION FACTOR NUSA"/>
    <property type="match status" value="1"/>
</dbReference>
<dbReference type="GO" id="GO:0005829">
    <property type="term" value="C:cytosol"/>
    <property type="evidence" value="ECO:0007669"/>
    <property type="project" value="TreeGrafter"/>
</dbReference>
<keyword evidence="3 7" id="KW-0889">Transcription antitermination</keyword>
<dbReference type="Proteomes" id="UP000244090">
    <property type="component" value="Unassembled WGS sequence"/>
</dbReference>
<evidence type="ECO:0000313" key="12">
    <source>
        <dbReference type="Proteomes" id="UP000244090"/>
    </source>
</evidence>
<dbReference type="CDD" id="cd22529">
    <property type="entry name" value="KH-II_NusA_rpt2"/>
    <property type="match status" value="1"/>
</dbReference>
<dbReference type="SUPFAM" id="SSF50249">
    <property type="entry name" value="Nucleic acid-binding proteins"/>
    <property type="match status" value="1"/>
</dbReference>
<dbReference type="NCBIfam" id="TIGR01953">
    <property type="entry name" value="NusA"/>
    <property type="match status" value="1"/>
</dbReference>
<comment type="caution">
    <text evidence="11">The sequence shown here is derived from an EMBL/GenBank/DDBJ whole genome shotgun (WGS) entry which is preliminary data.</text>
</comment>
<keyword evidence="12" id="KW-1185">Reference proteome</keyword>
<dbReference type="AlphaFoldDB" id="A0A2T6C6A5"/>
<dbReference type="Pfam" id="PF13184">
    <property type="entry name" value="KH_NusA_1st"/>
    <property type="match status" value="1"/>
</dbReference>
<dbReference type="InterPro" id="IPR015946">
    <property type="entry name" value="KH_dom-like_a/b"/>
</dbReference>
<evidence type="ECO:0000256" key="6">
    <source>
        <dbReference type="ARBA" id="ARBA00023163"/>
    </source>
</evidence>
<evidence type="ECO:0000256" key="2">
    <source>
        <dbReference type="ARBA" id="ARBA00022490"/>
    </source>
</evidence>
<evidence type="ECO:0000256" key="3">
    <source>
        <dbReference type="ARBA" id="ARBA00022814"/>
    </source>
</evidence>
<feature type="domain" description="Transcription factor NusA N-terminal" evidence="8">
    <location>
        <begin position="6"/>
        <end position="125"/>
    </location>
</feature>
<keyword evidence="2 7" id="KW-0963">Cytoplasm</keyword>
<dbReference type="GO" id="GO:0003723">
    <property type="term" value="F:RNA binding"/>
    <property type="evidence" value="ECO:0007669"/>
    <property type="project" value="UniProtKB-UniRule"/>
</dbReference>
<feature type="domain" description="NusA-like second KH" evidence="10">
    <location>
        <begin position="284"/>
        <end position="344"/>
    </location>
</feature>
<dbReference type="InterPro" id="IPR012340">
    <property type="entry name" value="NA-bd_OB-fold"/>
</dbReference>
<dbReference type="Gene3D" id="2.40.50.140">
    <property type="entry name" value="Nucleic acid-binding proteins"/>
    <property type="match status" value="1"/>
</dbReference>
<name>A0A2T6C6A5_9FLAO</name>
<sequence length="410" mass="46771">MENLALIESFSEFKDDKLIDRVTLMAILEDVFRNALKKKFGSDDNFDIIINPDKGDLEIWRNRIVVADGEVEEPNQEIALSEARKIEPDFEVGEDVSEEVKLVDLGRRAILALRQNLISKIHEHDNTTIYKQFKDLVGEIYTAEVHHIRHRAVILLDDEGNEIVLPKENQIPSDFFRKGENVRGIIDRVDLKGNKPMIIMSRTAPEFLEKLFEQEIPEVFDGLITVKKVVRIPGEKAKVAVDSYDDRIDPVGACVGMKGSRIHGIVRELGNENIDVINYTTNLQLYITRALSPARVSSLKINEETKRVEVFLKPEEVSKAIGKGGFNIRLAGQLTGYEIDVYREGVEEDVELTEFSDEIEAWVIEEFKKIGLDTAKSVLDQEMDFLVKQTDLEEETVGEVIRILKEEFED</sequence>
<dbReference type="Gene3D" id="3.30.300.20">
    <property type="match status" value="2"/>
</dbReference>
<evidence type="ECO:0000259" key="9">
    <source>
        <dbReference type="Pfam" id="PF13184"/>
    </source>
</evidence>
<dbReference type="Pfam" id="PF08529">
    <property type="entry name" value="NusA_N"/>
    <property type="match status" value="1"/>
</dbReference>
<dbReference type="InterPro" id="IPR030842">
    <property type="entry name" value="TF_NusA_bacterial"/>
</dbReference>
<gene>
    <name evidence="7" type="primary">nusA</name>
    <name evidence="11" type="ORF">C8N46_101469</name>
</gene>
<comment type="subunit">
    <text evidence="7">Monomer. Binds directly to the core enzyme of the DNA-dependent RNA polymerase and to nascent RNA.</text>
</comment>
<dbReference type="GO" id="GO:0003700">
    <property type="term" value="F:DNA-binding transcription factor activity"/>
    <property type="evidence" value="ECO:0007669"/>
    <property type="project" value="InterPro"/>
</dbReference>
<evidence type="ECO:0000256" key="4">
    <source>
        <dbReference type="ARBA" id="ARBA00022884"/>
    </source>
</evidence>
<dbReference type="SUPFAM" id="SSF69705">
    <property type="entry name" value="Transcription factor NusA, N-terminal domain"/>
    <property type="match status" value="1"/>
</dbReference>